<evidence type="ECO:0000313" key="10">
    <source>
        <dbReference type="Proteomes" id="UP000807825"/>
    </source>
</evidence>
<organism evidence="9 10">
    <name type="scientific">Desulfomonile tiedjei</name>
    <dbReference type="NCBI Taxonomy" id="2358"/>
    <lineage>
        <taxon>Bacteria</taxon>
        <taxon>Pseudomonadati</taxon>
        <taxon>Thermodesulfobacteriota</taxon>
        <taxon>Desulfomonilia</taxon>
        <taxon>Desulfomonilales</taxon>
        <taxon>Desulfomonilaceae</taxon>
        <taxon>Desulfomonile</taxon>
    </lineage>
</organism>
<dbReference type="NCBIfam" id="TIGR01181">
    <property type="entry name" value="dTDP_gluc_dehyt"/>
    <property type="match status" value="1"/>
</dbReference>
<proteinExistence type="inferred from homology"/>
<comment type="similarity">
    <text evidence="3 7">Belongs to the NAD(P)-dependent epimerase/dehydratase family. dTDP-glucose dehydratase subfamily.</text>
</comment>
<gene>
    <name evidence="9" type="primary">rfbB</name>
    <name evidence="9" type="ORF">HY912_11250</name>
</gene>
<dbReference type="AlphaFoldDB" id="A0A9D6V3Q3"/>
<reference evidence="9" key="1">
    <citation type="submission" date="2020-07" db="EMBL/GenBank/DDBJ databases">
        <title>Huge and variable diversity of episymbiotic CPR bacteria and DPANN archaea in groundwater ecosystems.</title>
        <authorList>
            <person name="He C.Y."/>
            <person name="Keren R."/>
            <person name="Whittaker M."/>
            <person name="Farag I.F."/>
            <person name="Doudna J."/>
            <person name="Cate J.H.D."/>
            <person name="Banfield J.F."/>
        </authorList>
    </citation>
    <scope>NUCLEOTIDE SEQUENCE</scope>
    <source>
        <strain evidence="9">NC_groundwater_1664_Pr3_B-0.1um_52_9</strain>
    </source>
</reference>
<dbReference type="Gene3D" id="3.40.50.720">
    <property type="entry name" value="NAD(P)-binding Rossmann-like Domain"/>
    <property type="match status" value="1"/>
</dbReference>
<dbReference type="SUPFAM" id="SSF51735">
    <property type="entry name" value="NAD(P)-binding Rossmann-fold domains"/>
    <property type="match status" value="1"/>
</dbReference>
<keyword evidence="5" id="KW-0520">NAD</keyword>
<evidence type="ECO:0000256" key="5">
    <source>
        <dbReference type="ARBA" id="ARBA00023027"/>
    </source>
</evidence>
<comment type="cofactor">
    <cofactor evidence="2 7">
        <name>NAD(+)</name>
        <dbReference type="ChEBI" id="CHEBI:57540"/>
    </cofactor>
</comment>
<dbReference type="GO" id="GO:0008460">
    <property type="term" value="F:dTDP-glucose 4,6-dehydratase activity"/>
    <property type="evidence" value="ECO:0007669"/>
    <property type="project" value="UniProtKB-EC"/>
</dbReference>
<dbReference type="EMBL" id="JACRDE010000301">
    <property type="protein sequence ID" value="MBI5250060.1"/>
    <property type="molecule type" value="Genomic_DNA"/>
</dbReference>
<evidence type="ECO:0000259" key="8">
    <source>
        <dbReference type="Pfam" id="PF16363"/>
    </source>
</evidence>
<dbReference type="EC" id="4.2.1.46" evidence="4 7"/>
<dbReference type="InterPro" id="IPR036291">
    <property type="entry name" value="NAD(P)-bd_dom_sf"/>
</dbReference>
<evidence type="ECO:0000313" key="9">
    <source>
        <dbReference type="EMBL" id="MBI5250060.1"/>
    </source>
</evidence>
<dbReference type="InterPro" id="IPR005888">
    <property type="entry name" value="dTDP_Gluc_deHydtase"/>
</dbReference>
<evidence type="ECO:0000256" key="2">
    <source>
        <dbReference type="ARBA" id="ARBA00001911"/>
    </source>
</evidence>
<feature type="domain" description="NAD(P)-binding" evidence="8">
    <location>
        <begin position="4"/>
        <end position="306"/>
    </location>
</feature>
<name>A0A9D6V3Q3_9BACT</name>
<comment type="caution">
    <text evidence="9">The sequence shown here is derived from an EMBL/GenBank/DDBJ whole genome shotgun (WGS) entry which is preliminary data.</text>
</comment>
<evidence type="ECO:0000256" key="3">
    <source>
        <dbReference type="ARBA" id="ARBA00008178"/>
    </source>
</evidence>
<dbReference type="GO" id="GO:0009225">
    <property type="term" value="P:nucleotide-sugar metabolic process"/>
    <property type="evidence" value="ECO:0007669"/>
    <property type="project" value="InterPro"/>
</dbReference>
<dbReference type="Pfam" id="PF16363">
    <property type="entry name" value="GDP_Man_Dehyd"/>
    <property type="match status" value="1"/>
</dbReference>
<dbReference type="Proteomes" id="UP000807825">
    <property type="component" value="Unassembled WGS sequence"/>
</dbReference>
<accession>A0A9D6V3Q3</accession>
<dbReference type="PANTHER" id="PTHR43000">
    <property type="entry name" value="DTDP-D-GLUCOSE 4,6-DEHYDRATASE-RELATED"/>
    <property type="match status" value="1"/>
</dbReference>
<evidence type="ECO:0000256" key="4">
    <source>
        <dbReference type="ARBA" id="ARBA00011990"/>
    </source>
</evidence>
<evidence type="ECO:0000256" key="1">
    <source>
        <dbReference type="ARBA" id="ARBA00001539"/>
    </source>
</evidence>
<comment type="catalytic activity">
    <reaction evidence="1 7">
        <text>dTDP-alpha-D-glucose = dTDP-4-dehydro-6-deoxy-alpha-D-glucose + H2O</text>
        <dbReference type="Rhea" id="RHEA:17221"/>
        <dbReference type="ChEBI" id="CHEBI:15377"/>
        <dbReference type="ChEBI" id="CHEBI:57477"/>
        <dbReference type="ChEBI" id="CHEBI:57649"/>
        <dbReference type="EC" id="4.2.1.46"/>
    </reaction>
</comment>
<sequence>MKLLVTGGCGFIGSNFIIHMMESYPDVNVINLDLLTYAGNLENLQDVAPYGSRHRFVRGDISDKETVRCLLAEKPDVVVNFAAESHVDRSIMDCCSFIHTNIRGTQVLLDACREYKIPRFVQISTDEVYGSLHAEEPPFTEDNQICPNSPYAASKASADLLVRSYHKTYGMDVVITRCSNNYGPLQFPEKLIPLMITNALQDFELPVYGDGRNVRDWIHVRDHCRAIDAVMRKGRPGDVYNIGSEAEFHNIDIVRYILCRLDKPESLIRYVEDRPGHDRRYGMNAAKLRSELGWTPLISFEDGMNQTVSWYIEHEMWWQRIRTGEYLNYYEDWYGKSLGAANSKPKC</sequence>
<dbReference type="Gene3D" id="3.90.25.10">
    <property type="entry name" value="UDP-galactose 4-epimerase, domain 1"/>
    <property type="match status" value="1"/>
</dbReference>
<keyword evidence="6 7" id="KW-0456">Lyase</keyword>
<evidence type="ECO:0000256" key="6">
    <source>
        <dbReference type="ARBA" id="ARBA00023239"/>
    </source>
</evidence>
<evidence type="ECO:0000256" key="7">
    <source>
        <dbReference type="RuleBase" id="RU004473"/>
    </source>
</evidence>
<dbReference type="FunFam" id="3.40.50.720:FF:000304">
    <property type="entry name" value="UDP-glucose 4,6-dehydratase"/>
    <property type="match status" value="1"/>
</dbReference>
<protein>
    <recommendedName>
        <fullName evidence="4 7">dTDP-glucose 4,6-dehydratase</fullName>
        <ecNumber evidence="4 7">4.2.1.46</ecNumber>
    </recommendedName>
</protein>
<dbReference type="CDD" id="cd05246">
    <property type="entry name" value="dTDP_GD_SDR_e"/>
    <property type="match status" value="1"/>
</dbReference>
<dbReference type="InterPro" id="IPR016040">
    <property type="entry name" value="NAD(P)-bd_dom"/>
</dbReference>